<name>A0A917I4I2_9HYPH</name>
<keyword evidence="4" id="KW-1185">Reference proteome</keyword>
<dbReference type="AlphaFoldDB" id="A0A917I4I2"/>
<evidence type="ECO:0000259" key="2">
    <source>
        <dbReference type="Pfam" id="PF11412"/>
    </source>
</evidence>
<protein>
    <submittedName>
        <fullName evidence="3">Protein involved in C cytochrome biogenesis</fullName>
    </submittedName>
</protein>
<proteinExistence type="predicted"/>
<keyword evidence="1" id="KW-0732">Signal</keyword>
<evidence type="ECO:0000313" key="3">
    <source>
        <dbReference type="EMBL" id="GGH11996.1"/>
    </source>
</evidence>
<feature type="signal peptide" evidence="1">
    <location>
        <begin position="1"/>
        <end position="23"/>
    </location>
</feature>
<evidence type="ECO:0000256" key="1">
    <source>
        <dbReference type="SAM" id="SignalP"/>
    </source>
</evidence>
<feature type="chain" id="PRO_5037908888" evidence="1">
    <location>
        <begin position="24"/>
        <end position="285"/>
    </location>
</feature>
<dbReference type="InterPro" id="IPR028250">
    <property type="entry name" value="DsbDN"/>
</dbReference>
<evidence type="ECO:0000313" key="4">
    <source>
        <dbReference type="Proteomes" id="UP000603912"/>
    </source>
</evidence>
<feature type="domain" description="Thiol:disulfide interchange protein DsbD N-terminal" evidence="2">
    <location>
        <begin position="52"/>
        <end position="153"/>
    </location>
</feature>
<reference evidence="3" key="2">
    <citation type="submission" date="2020-09" db="EMBL/GenBank/DDBJ databases">
        <authorList>
            <person name="Sun Q."/>
            <person name="Zhou Y."/>
        </authorList>
    </citation>
    <scope>NUCLEOTIDE SEQUENCE</scope>
    <source>
        <strain evidence="3">CGMCC 1.12214</strain>
    </source>
</reference>
<reference evidence="3" key="1">
    <citation type="journal article" date="2014" name="Int. J. Syst. Evol. Microbiol.">
        <title>Complete genome sequence of Corynebacterium casei LMG S-19264T (=DSM 44701T), isolated from a smear-ripened cheese.</title>
        <authorList>
            <consortium name="US DOE Joint Genome Institute (JGI-PGF)"/>
            <person name="Walter F."/>
            <person name="Albersmeier A."/>
            <person name="Kalinowski J."/>
            <person name="Ruckert C."/>
        </authorList>
    </citation>
    <scope>NUCLEOTIDE SEQUENCE</scope>
    <source>
        <strain evidence="3">CGMCC 1.12214</strain>
    </source>
</reference>
<gene>
    <name evidence="3" type="ORF">GCM10007036_09460</name>
</gene>
<sequence>MTFFRAVSALLLAVACAASPSLAASPGASDWQSGFHASFRLVDGGAGDKPGQRLAGVEIRLDPHFKTYWRMPGDSGLPPSFDWSRSENVRSVEVLWPAPTRFQDAAGSSIGYKDKALLPVRVTLADPAKPAKLDLKLDYAVCEQICIPVNGEAALPLGGLLAPFASSVRDAVARTPKSGKIGDREVPAIASLEPTPDDKAVLATTLTPAGAATDIFVEGPTADWLFGVPALATETVEGANRRATWRLSVEARPADARLAGQPLTVTLTAGDKAVEAHLDAMIKPH</sequence>
<accession>A0A917I4I2</accession>
<dbReference type="Proteomes" id="UP000603912">
    <property type="component" value="Unassembled WGS sequence"/>
</dbReference>
<dbReference type="PROSITE" id="PS51257">
    <property type="entry name" value="PROKAR_LIPOPROTEIN"/>
    <property type="match status" value="1"/>
</dbReference>
<dbReference type="RefSeq" id="WP_188516547.1">
    <property type="nucleotide sequence ID" value="NZ_BMES01000001.1"/>
</dbReference>
<comment type="caution">
    <text evidence="3">The sequence shown here is derived from an EMBL/GenBank/DDBJ whole genome shotgun (WGS) entry which is preliminary data.</text>
</comment>
<dbReference type="Pfam" id="PF11412">
    <property type="entry name" value="DsbD_N"/>
    <property type="match status" value="1"/>
</dbReference>
<dbReference type="EMBL" id="BMES01000001">
    <property type="protein sequence ID" value="GGH11996.1"/>
    <property type="molecule type" value="Genomic_DNA"/>
</dbReference>
<organism evidence="3 4">
    <name type="scientific">Alsobacter metallidurans</name>
    <dbReference type="NCBI Taxonomy" id="340221"/>
    <lineage>
        <taxon>Bacteria</taxon>
        <taxon>Pseudomonadati</taxon>
        <taxon>Pseudomonadota</taxon>
        <taxon>Alphaproteobacteria</taxon>
        <taxon>Hyphomicrobiales</taxon>
        <taxon>Alsobacteraceae</taxon>
        <taxon>Alsobacter</taxon>
    </lineage>
</organism>